<dbReference type="PANTHER" id="PTHR33332">
    <property type="entry name" value="REVERSE TRANSCRIPTASE DOMAIN-CONTAINING PROTEIN"/>
    <property type="match status" value="1"/>
</dbReference>
<name>A0AAN7P6F1_MYCAM</name>
<dbReference type="Proteomes" id="UP001333110">
    <property type="component" value="Unassembled WGS sequence"/>
</dbReference>
<organism evidence="1 2">
    <name type="scientific">Mycteria americana</name>
    <name type="common">Wood stork</name>
    <dbReference type="NCBI Taxonomy" id="33587"/>
    <lineage>
        <taxon>Eukaryota</taxon>
        <taxon>Metazoa</taxon>
        <taxon>Chordata</taxon>
        <taxon>Craniata</taxon>
        <taxon>Vertebrata</taxon>
        <taxon>Euteleostomi</taxon>
        <taxon>Archelosauria</taxon>
        <taxon>Archosauria</taxon>
        <taxon>Dinosauria</taxon>
        <taxon>Saurischia</taxon>
        <taxon>Theropoda</taxon>
        <taxon>Coelurosauria</taxon>
        <taxon>Aves</taxon>
        <taxon>Neognathae</taxon>
        <taxon>Neoaves</taxon>
        <taxon>Aequornithes</taxon>
        <taxon>Ciconiiformes</taxon>
        <taxon>Ciconiidae</taxon>
        <taxon>Mycteria</taxon>
    </lineage>
</organism>
<protein>
    <recommendedName>
        <fullName evidence="3">Reverse transcriptase</fullName>
    </recommendedName>
</protein>
<reference evidence="1 2" key="1">
    <citation type="journal article" date="2023" name="J. Hered.">
        <title>Chromosome-level genome of the wood stork (Mycteria americana) provides insight into avian chromosome evolution.</title>
        <authorList>
            <person name="Flamio R. Jr."/>
            <person name="Ramstad K.M."/>
        </authorList>
    </citation>
    <scope>NUCLEOTIDE SEQUENCE [LARGE SCALE GENOMIC DNA]</scope>
    <source>
        <strain evidence="1">JAX WOST 10</strain>
    </source>
</reference>
<keyword evidence="2" id="KW-1185">Reference proteome</keyword>
<evidence type="ECO:0000313" key="2">
    <source>
        <dbReference type="Proteomes" id="UP001333110"/>
    </source>
</evidence>
<dbReference type="EMBL" id="JAUNZN010000002">
    <property type="protein sequence ID" value="KAK4827452.1"/>
    <property type="molecule type" value="Genomic_DNA"/>
</dbReference>
<evidence type="ECO:0008006" key="3">
    <source>
        <dbReference type="Google" id="ProtNLM"/>
    </source>
</evidence>
<feature type="non-terminal residue" evidence="1">
    <location>
        <position position="239"/>
    </location>
</feature>
<comment type="caution">
    <text evidence="1">The sequence shown here is derived from an EMBL/GenBank/DDBJ whole genome shotgun (WGS) entry which is preliminary data.</text>
</comment>
<evidence type="ECO:0000313" key="1">
    <source>
        <dbReference type="EMBL" id="KAK4827452.1"/>
    </source>
</evidence>
<accession>A0AAN7P6F1</accession>
<dbReference type="AlphaFoldDB" id="A0AAN7P6F1"/>
<sequence>MKLSKGKCKVLHLGRNNPMTYTRWLKREKDLGFLVDTKLNPWFMNQQCVLVAKRASGMLGYSRSVASRSVEGGATVGVLPAALVRPHLEHCVQCWAPQYKRAMDILDRVQQRATKMIKGLEHLSYEERLRELGLFRLEKAWGRDGVGCGSHQWVQIPECKEDGARLFSVVPSDWTRGNRHKLKHRTCHLNIRKHFLTVMVTKHWRRLPREVVEASSLEILKTAALPPCLSSPFVNSHLI</sequence>
<gene>
    <name evidence="1" type="ORF">QYF61_018173</name>
</gene>
<proteinExistence type="predicted"/>